<dbReference type="InterPro" id="IPR035979">
    <property type="entry name" value="RBD_domain_sf"/>
</dbReference>
<evidence type="ECO:0000313" key="4">
    <source>
        <dbReference type="Proteomes" id="UP001152795"/>
    </source>
</evidence>
<dbReference type="SUPFAM" id="SSF54928">
    <property type="entry name" value="RNA-binding domain, RBD"/>
    <property type="match status" value="1"/>
</dbReference>
<dbReference type="InterPro" id="IPR012677">
    <property type="entry name" value="Nucleotide-bd_a/b_plait_sf"/>
</dbReference>
<dbReference type="Proteomes" id="UP001152795">
    <property type="component" value="Unassembled WGS sequence"/>
</dbReference>
<dbReference type="OrthoDB" id="5952212at2759"/>
<dbReference type="GO" id="GO:0071011">
    <property type="term" value="C:precatalytic spliceosome"/>
    <property type="evidence" value="ECO:0007669"/>
    <property type="project" value="TreeGrafter"/>
</dbReference>
<proteinExistence type="predicted"/>
<dbReference type="EMBL" id="CACRXK020002678">
    <property type="protein sequence ID" value="CAB3995516.1"/>
    <property type="molecule type" value="Genomic_DNA"/>
</dbReference>
<comment type="subcellular location">
    <subcellularLocation>
        <location evidence="1">Nucleus</location>
    </subcellularLocation>
</comment>
<name>A0A7D9DVQ0_PARCT</name>
<dbReference type="GO" id="GO:0000398">
    <property type="term" value="P:mRNA splicing, via spliceosome"/>
    <property type="evidence" value="ECO:0007669"/>
    <property type="project" value="TreeGrafter"/>
</dbReference>
<keyword evidence="2" id="KW-0539">Nucleus</keyword>
<dbReference type="InterPro" id="IPR000504">
    <property type="entry name" value="RRM_dom"/>
</dbReference>
<dbReference type="InterPro" id="IPR051183">
    <property type="entry name" value="U1_U11-U12_snRNP_70-35kDa"/>
</dbReference>
<dbReference type="SMART" id="SM00360">
    <property type="entry name" value="RRM"/>
    <property type="match status" value="1"/>
</dbReference>
<dbReference type="Pfam" id="PF00076">
    <property type="entry name" value="RRM_1"/>
    <property type="match status" value="1"/>
</dbReference>
<dbReference type="PANTHER" id="PTHR13952:SF6">
    <property type="entry name" value="U11_U12 SMALL NUCLEAR RIBONUCLEOPROTEIN 35 KDA PROTEIN"/>
    <property type="match status" value="1"/>
</dbReference>
<dbReference type="AlphaFoldDB" id="A0A7D9DVQ0"/>
<dbReference type="GO" id="GO:0016853">
    <property type="term" value="F:isomerase activity"/>
    <property type="evidence" value="ECO:0007669"/>
    <property type="project" value="UniProtKB-KW"/>
</dbReference>
<evidence type="ECO:0000256" key="2">
    <source>
        <dbReference type="ARBA" id="ARBA00023242"/>
    </source>
</evidence>
<protein>
    <submittedName>
        <fullName evidence="3">Peptidyl-prolyl cis-trans isomerase-like 4</fullName>
    </submittedName>
</protein>
<dbReference type="GO" id="GO:0017069">
    <property type="term" value="F:snRNA binding"/>
    <property type="evidence" value="ECO:0007669"/>
    <property type="project" value="TreeGrafter"/>
</dbReference>
<dbReference type="Gene3D" id="3.30.70.330">
    <property type="match status" value="1"/>
</dbReference>
<gene>
    <name evidence="3" type="ORF">PACLA_8A015922</name>
</gene>
<comment type="caution">
    <text evidence="3">The sequence shown here is derived from an EMBL/GenBank/DDBJ whole genome shotgun (WGS) entry which is preliminary data.</text>
</comment>
<evidence type="ECO:0000256" key="1">
    <source>
        <dbReference type="ARBA" id="ARBA00004123"/>
    </source>
</evidence>
<keyword evidence="4" id="KW-1185">Reference proteome</keyword>
<accession>A0A7D9DVQ0</accession>
<dbReference type="PANTHER" id="PTHR13952">
    <property type="entry name" value="U1 SMALL NUCLEAR RIBONUCLEOPROTEIN 70 KD"/>
    <property type="match status" value="1"/>
</dbReference>
<reference evidence="3" key="1">
    <citation type="submission" date="2020-04" db="EMBL/GenBank/DDBJ databases">
        <authorList>
            <person name="Alioto T."/>
            <person name="Alioto T."/>
            <person name="Gomez Garrido J."/>
        </authorList>
    </citation>
    <scope>NUCLEOTIDE SEQUENCE</scope>
    <source>
        <strain evidence="3">A484AB</strain>
    </source>
</reference>
<keyword evidence="3" id="KW-0413">Isomerase</keyword>
<dbReference type="GO" id="GO:0003729">
    <property type="term" value="F:mRNA binding"/>
    <property type="evidence" value="ECO:0007669"/>
    <property type="project" value="TreeGrafter"/>
</dbReference>
<evidence type="ECO:0000313" key="3">
    <source>
        <dbReference type="EMBL" id="CAB3995516.1"/>
    </source>
</evidence>
<sequence length="165" mass="19345">MTTFITEFQTMYWLRSVGPWISQLSTDNQTVVNMNEEKNLQGIRINVKQKRCRKKKKKKKSALKVEKRAAARIGQNCLFVCGLSTRSNQIELQTEFEKFGKIKKVKLMRNLKSGKSRRYAFIQYDDHESFDRAYQHSRKTDVLVDGVKVLVDHTKCSQISEHRTL</sequence>
<organism evidence="3 4">
    <name type="scientific">Paramuricea clavata</name>
    <name type="common">Red gorgonian</name>
    <name type="synonym">Violescent sea-whip</name>
    <dbReference type="NCBI Taxonomy" id="317549"/>
    <lineage>
        <taxon>Eukaryota</taxon>
        <taxon>Metazoa</taxon>
        <taxon>Cnidaria</taxon>
        <taxon>Anthozoa</taxon>
        <taxon>Octocorallia</taxon>
        <taxon>Malacalcyonacea</taxon>
        <taxon>Plexauridae</taxon>
        <taxon>Paramuricea</taxon>
    </lineage>
</organism>
<dbReference type="PROSITE" id="PS50102">
    <property type="entry name" value="RRM"/>
    <property type="match status" value="1"/>
</dbReference>